<keyword evidence="10" id="KW-1185">Reference proteome</keyword>
<evidence type="ECO:0000256" key="2">
    <source>
        <dbReference type="ARBA" id="ARBA00022475"/>
    </source>
</evidence>
<dbReference type="Proteomes" id="UP001500236">
    <property type="component" value="Unassembled WGS sequence"/>
</dbReference>
<accession>A0ABP6LXY6</accession>
<evidence type="ECO:0000256" key="5">
    <source>
        <dbReference type="ARBA" id="ARBA00023136"/>
    </source>
</evidence>
<name>A0ABP6LXY6_9MICC</name>
<feature type="compositionally biased region" description="Acidic residues" evidence="6">
    <location>
        <begin position="157"/>
        <end position="167"/>
    </location>
</feature>
<gene>
    <name evidence="9" type="ORF">GCM10010529_11790</name>
</gene>
<feature type="compositionally biased region" description="Basic and acidic residues" evidence="6">
    <location>
        <begin position="92"/>
        <end position="109"/>
    </location>
</feature>
<evidence type="ECO:0000256" key="1">
    <source>
        <dbReference type="ARBA" id="ARBA00004651"/>
    </source>
</evidence>
<evidence type="ECO:0000313" key="10">
    <source>
        <dbReference type="Proteomes" id="UP001500236"/>
    </source>
</evidence>
<sequence length="173" mass="18595">MLKVIIPLGIVGAGLMIYSLIECIQTPRHRVRVLGKSAWLAVIVLVPIIGAGLWLAFGRGRMAAPGAAPKRPSAPDDDPNFLRNLEIQRMQKQREEELRRKEAELEARQKGQTPQKKPDDGAATDTPSDGSGAPGADKDGDGSRNGNGRPPRRPEDSAGDAAEDTDVDDPRST</sequence>
<dbReference type="EMBL" id="BAAAVT010000006">
    <property type="protein sequence ID" value="GAA3059772.1"/>
    <property type="molecule type" value="Genomic_DNA"/>
</dbReference>
<evidence type="ECO:0000256" key="6">
    <source>
        <dbReference type="SAM" id="MobiDB-lite"/>
    </source>
</evidence>
<keyword evidence="2" id="KW-1003">Cell membrane</keyword>
<feature type="transmembrane region" description="Helical" evidence="7">
    <location>
        <begin position="39"/>
        <end position="57"/>
    </location>
</feature>
<dbReference type="Pfam" id="PF13396">
    <property type="entry name" value="PLDc_N"/>
    <property type="match status" value="1"/>
</dbReference>
<protein>
    <recommendedName>
        <fullName evidence="8">Cardiolipin synthase N-terminal domain-containing protein</fullName>
    </recommendedName>
</protein>
<evidence type="ECO:0000313" key="9">
    <source>
        <dbReference type="EMBL" id="GAA3059772.1"/>
    </source>
</evidence>
<evidence type="ECO:0000256" key="3">
    <source>
        <dbReference type="ARBA" id="ARBA00022692"/>
    </source>
</evidence>
<evidence type="ECO:0000256" key="7">
    <source>
        <dbReference type="SAM" id="Phobius"/>
    </source>
</evidence>
<organism evidence="9 10">
    <name type="scientific">Nesterenkonia aethiopica</name>
    <dbReference type="NCBI Taxonomy" id="269144"/>
    <lineage>
        <taxon>Bacteria</taxon>
        <taxon>Bacillati</taxon>
        <taxon>Actinomycetota</taxon>
        <taxon>Actinomycetes</taxon>
        <taxon>Micrococcales</taxon>
        <taxon>Micrococcaceae</taxon>
        <taxon>Nesterenkonia</taxon>
    </lineage>
</organism>
<dbReference type="InterPro" id="IPR027379">
    <property type="entry name" value="CLS_N"/>
</dbReference>
<dbReference type="RefSeq" id="WP_344682031.1">
    <property type="nucleotide sequence ID" value="NZ_BAAAVT010000006.1"/>
</dbReference>
<feature type="domain" description="Cardiolipin synthase N-terminal" evidence="8">
    <location>
        <begin position="15"/>
        <end position="59"/>
    </location>
</feature>
<keyword evidence="4 7" id="KW-1133">Transmembrane helix</keyword>
<feature type="region of interest" description="Disordered" evidence="6">
    <location>
        <begin position="64"/>
        <end position="173"/>
    </location>
</feature>
<proteinExistence type="predicted"/>
<keyword evidence="5 7" id="KW-0472">Membrane</keyword>
<evidence type="ECO:0000259" key="8">
    <source>
        <dbReference type="Pfam" id="PF13396"/>
    </source>
</evidence>
<evidence type="ECO:0000256" key="4">
    <source>
        <dbReference type="ARBA" id="ARBA00022989"/>
    </source>
</evidence>
<reference evidence="10" key="1">
    <citation type="journal article" date="2019" name="Int. J. Syst. Evol. Microbiol.">
        <title>The Global Catalogue of Microorganisms (GCM) 10K type strain sequencing project: providing services to taxonomists for standard genome sequencing and annotation.</title>
        <authorList>
            <consortium name="The Broad Institute Genomics Platform"/>
            <consortium name="The Broad Institute Genome Sequencing Center for Infectious Disease"/>
            <person name="Wu L."/>
            <person name="Ma J."/>
        </authorList>
    </citation>
    <scope>NUCLEOTIDE SEQUENCE [LARGE SCALE GENOMIC DNA]</scope>
    <source>
        <strain evidence="10">JCM 14309</strain>
    </source>
</reference>
<comment type="subcellular location">
    <subcellularLocation>
        <location evidence="1">Cell membrane</location>
        <topology evidence="1">Multi-pass membrane protein</topology>
    </subcellularLocation>
</comment>
<comment type="caution">
    <text evidence="9">The sequence shown here is derived from an EMBL/GenBank/DDBJ whole genome shotgun (WGS) entry which is preliminary data.</text>
</comment>
<keyword evidence="3 7" id="KW-0812">Transmembrane</keyword>